<keyword evidence="1" id="KW-1133">Transmembrane helix</keyword>
<proteinExistence type="predicted"/>
<organism evidence="2 3">
    <name type="scientific">Ajellomyces capsulatus (strain H88)</name>
    <name type="common">Darling's disease fungus</name>
    <name type="synonym">Histoplasma capsulatum</name>
    <dbReference type="NCBI Taxonomy" id="544711"/>
    <lineage>
        <taxon>Eukaryota</taxon>
        <taxon>Fungi</taxon>
        <taxon>Dikarya</taxon>
        <taxon>Ascomycota</taxon>
        <taxon>Pezizomycotina</taxon>
        <taxon>Eurotiomycetes</taxon>
        <taxon>Eurotiomycetidae</taxon>
        <taxon>Onygenales</taxon>
        <taxon>Ajellomycetaceae</taxon>
        <taxon>Histoplasma</taxon>
    </lineage>
</organism>
<feature type="transmembrane region" description="Helical" evidence="1">
    <location>
        <begin position="81"/>
        <end position="100"/>
    </location>
</feature>
<reference evidence="2" key="1">
    <citation type="submission" date="2021-01" db="EMBL/GenBank/DDBJ databases">
        <title>Chromosome-level genome assembly of a human fungal pathogen reveals clustering of transcriptionally co-regulated genes.</title>
        <authorList>
            <person name="Voorhies M."/>
            <person name="Cohen S."/>
            <person name="Shea T.P."/>
            <person name="Petrus S."/>
            <person name="Munoz J.F."/>
            <person name="Poplawski S."/>
            <person name="Goldman W.E."/>
            <person name="Michael T."/>
            <person name="Cuomo C.A."/>
            <person name="Sil A."/>
            <person name="Beyhan S."/>
        </authorList>
    </citation>
    <scope>NUCLEOTIDE SEQUENCE</scope>
    <source>
        <strain evidence="2">H88</strain>
    </source>
</reference>
<evidence type="ECO:0000313" key="3">
    <source>
        <dbReference type="Proteomes" id="UP000663419"/>
    </source>
</evidence>
<keyword evidence="1" id="KW-0472">Membrane</keyword>
<keyword evidence="1" id="KW-0812">Transmembrane</keyword>
<name>A0A8A1LZQ9_AJEC8</name>
<evidence type="ECO:0000313" key="2">
    <source>
        <dbReference type="EMBL" id="QSS57427.1"/>
    </source>
</evidence>
<protein>
    <submittedName>
        <fullName evidence="2">Uncharacterized protein</fullName>
    </submittedName>
</protein>
<dbReference type="AlphaFoldDB" id="A0A8A1LZQ9"/>
<evidence type="ECO:0000256" key="1">
    <source>
        <dbReference type="SAM" id="Phobius"/>
    </source>
</evidence>
<accession>A0A8A1LZQ9</accession>
<dbReference type="VEuPathDB" id="FungiDB:I7I53_11602"/>
<sequence>MRTHGRSSLNLVLKHLQSGKYGDSYSIHRFIPLSRMEDLSKSFFSITSDLEFYPRALPQAHSQSESVFLSISYRKLNYHNLSSALPCVHLCFILFFYFLYSNILFNRRKTFEIDIHYSFCYDYFPFCNPPDHLSKPPKQT</sequence>
<dbReference type="EMBL" id="CP069107">
    <property type="protein sequence ID" value="QSS57427.1"/>
    <property type="molecule type" value="Genomic_DNA"/>
</dbReference>
<dbReference type="Proteomes" id="UP000663419">
    <property type="component" value="Chromosome 6"/>
</dbReference>
<gene>
    <name evidence="2" type="ORF">I7I53_11602</name>
</gene>